<dbReference type="GO" id="GO:0004519">
    <property type="term" value="F:endonuclease activity"/>
    <property type="evidence" value="ECO:0007669"/>
    <property type="project" value="UniProtKB-KW"/>
</dbReference>
<comment type="function">
    <text evidence="4">SbcCD cleaves DNA hairpin structures. These structures can inhibit DNA replication and are intermediates in certain DNA recombination reactions. The complex acts as a 3'-&gt;5' double strand exonuclease that can open hairpins. It also has a 5' single-strand endonuclease activity.</text>
</comment>
<keyword evidence="1 4" id="KW-0540">Nuclease</keyword>
<evidence type="ECO:0000256" key="4">
    <source>
        <dbReference type="RuleBase" id="RU363069"/>
    </source>
</evidence>
<dbReference type="GO" id="GO:0006260">
    <property type="term" value="P:DNA replication"/>
    <property type="evidence" value="ECO:0007669"/>
    <property type="project" value="UniProtKB-KW"/>
</dbReference>
<protein>
    <recommendedName>
        <fullName evidence="4">Nuclease SbcCD subunit D</fullName>
    </recommendedName>
</protein>
<feature type="domain" description="Calcineurin-like phosphoesterase" evidence="5">
    <location>
        <begin position="1"/>
        <end position="226"/>
    </location>
</feature>
<dbReference type="InterPro" id="IPR050535">
    <property type="entry name" value="DNA_Repair-Maintenance_Comp"/>
</dbReference>
<name>A0A6J4VRR8_9DEIN</name>
<proteinExistence type="inferred from homology"/>
<dbReference type="InterPro" id="IPR041796">
    <property type="entry name" value="Mre11_N"/>
</dbReference>
<dbReference type="GO" id="GO:0008408">
    <property type="term" value="F:3'-5' exonuclease activity"/>
    <property type="evidence" value="ECO:0007669"/>
    <property type="project" value="InterPro"/>
</dbReference>
<dbReference type="PANTHER" id="PTHR30337:SF0">
    <property type="entry name" value="NUCLEASE SBCCD SUBUNIT D"/>
    <property type="match status" value="1"/>
</dbReference>
<gene>
    <name evidence="4" type="primary">sbcD</name>
    <name evidence="6" type="ORF">AVDCRST_MAG86-3973</name>
</gene>
<evidence type="ECO:0000259" key="5">
    <source>
        <dbReference type="Pfam" id="PF00149"/>
    </source>
</evidence>
<keyword evidence="3 4" id="KW-0269">Exonuclease</keyword>
<dbReference type="InterPro" id="IPR029052">
    <property type="entry name" value="Metallo-depent_PP-like"/>
</dbReference>
<sequence>MKILHTADWHAGRVLHGQPRTPEIREVLREVAELAKTEAVDLVLVAGDLYDTRNPGAEAETAVYEFFKTLGDASIPSVVIAGNHDAPGRLEAASGLLGLAGVRIVGEPKVAQQGGLLTLNLGGETARVAALPFVSERRIVKVQELLGGDPGAWRESYREGMRKLINNLTAPFRPDAVNLLLLHTTTDGARLAHSEYEFHCTENYTLDADLFPEACNYVALGHIHMPQRVEGLPENAGRYAGSILQLDFGEQGDAKYVYVLEARAGRPTEIVKEHALRAGKRLKRVSLAREDLDRNLSELEWDGWLKLSIKLERPDPGLKDRLKRDYPNLLVVEQLLPEREGAAKRGVDQHTLSLVDAYAQFYDDERAAALPDDLRGAFNTLYAEAQPLADEPEFTQEFNEAV</sequence>
<dbReference type="SUPFAM" id="SSF56300">
    <property type="entry name" value="Metallo-dependent phosphatases"/>
    <property type="match status" value="1"/>
</dbReference>
<evidence type="ECO:0000256" key="1">
    <source>
        <dbReference type="ARBA" id="ARBA00022722"/>
    </source>
</evidence>
<dbReference type="InterPro" id="IPR004843">
    <property type="entry name" value="Calcineurin-like_PHP"/>
</dbReference>
<evidence type="ECO:0000313" key="6">
    <source>
        <dbReference type="EMBL" id="CAA9587253.1"/>
    </source>
</evidence>
<dbReference type="GO" id="GO:0006310">
    <property type="term" value="P:DNA recombination"/>
    <property type="evidence" value="ECO:0007669"/>
    <property type="project" value="UniProtKB-KW"/>
</dbReference>
<organism evidence="6">
    <name type="scientific">uncultured Truepera sp</name>
    <dbReference type="NCBI Taxonomy" id="543023"/>
    <lineage>
        <taxon>Bacteria</taxon>
        <taxon>Thermotogati</taxon>
        <taxon>Deinococcota</taxon>
        <taxon>Deinococci</taxon>
        <taxon>Trueperales</taxon>
        <taxon>Trueperaceae</taxon>
        <taxon>Truepera</taxon>
        <taxon>environmental samples</taxon>
    </lineage>
</organism>
<reference evidence="6" key="1">
    <citation type="submission" date="2020-02" db="EMBL/GenBank/DDBJ databases">
        <authorList>
            <person name="Meier V. D."/>
        </authorList>
    </citation>
    <scope>NUCLEOTIDE SEQUENCE</scope>
    <source>
        <strain evidence="6">AVDCRST_MAG86</strain>
    </source>
</reference>
<keyword evidence="4" id="KW-0255">Endonuclease</keyword>
<dbReference type="EMBL" id="CADCWP010000336">
    <property type="protein sequence ID" value="CAA9587253.1"/>
    <property type="molecule type" value="Genomic_DNA"/>
</dbReference>
<comment type="subunit">
    <text evidence="4">Heterodimer of SbcC and SbcD.</text>
</comment>
<evidence type="ECO:0000256" key="2">
    <source>
        <dbReference type="ARBA" id="ARBA00022801"/>
    </source>
</evidence>
<dbReference type="PANTHER" id="PTHR30337">
    <property type="entry name" value="COMPONENT OF ATP-DEPENDENT DSDNA EXONUCLEASE"/>
    <property type="match status" value="1"/>
</dbReference>
<dbReference type="CDD" id="cd00840">
    <property type="entry name" value="MPP_Mre11_N"/>
    <property type="match status" value="1"/>
</dbReference>
<keyword evidence="4" id="KW-0233">DNA recombination</keyword>
<dbReference type="Gene3D" id="3.60.21.10">
    <property type="match status" value="1"/>
</dbReference>
<keyword evidence="4" id="KW-0235">DNA replication</keyword>
<dbReference type="Pfam" id="PF00149">
    <property type="entry name" value="Metallophos"/>
    <property type="match status" value="1"/>
</dbReference>
<accession>A0A6J4VRR8</accession>
<dbReference type="NCBIfam" id="TIGR00619">
    <property type="entry name" value="sbcd"/>
    <property type="match status" value="1"/>
</dbReference>
<evidence type="ECO:0000256" key="3">
    <source>
        <dbReference type="ARBA" id="ARBA00022839"/>
    </source>
</evidence>
<keyword evidence="2 4" id="KW-0378">Hydrolase</keyword>
<dbReference type="AlphaFoldDB" id="A0A6J4VRR8"/>
<dbReference type="InterPro" id="IPR004593">
    <property type="entry name" value="SbcD"/>
</dbReference>
<comment type="similarity">
    <text evidence="4">Belongs to the SbcD family.</text>
</comment>